<dbReference type="InterPro" id="IPR020845">
    <property type="entry name" value="AMP-binding_CS"/>
</dbReference>
<dbReference type="Pfam" id="PF00501">
    <property type="entry name" value="AMP-binding"/>
    <property type="match status" value="1"/>
</dbReference>
<evidence type="ECO:0000259" key="4">
    <source>
        <dbReference type="Pfam" id="PF00501"/>
    </source>
</evidence>
<dbReference type="EMBL" id="JBHTJH010000004">
    <property type="protein sequence ID" value="MFD0861542.1"/>
    <property type="molecule type" value="Genomic_DNA"/>
</dbReference>
<name>A0ABW3CXG7_9FLAO</name>
<dbReference type="Gene3D" id="3.40.50.12780">
    <property type="entry name" value="N-terminal domain of ligase-like"/>
    <property type="match status" value="2"/>
</dbReference>
<dbReference type="Pfam" id="PF23562">
    <property type="entry name" value="AMP-binding_C_3"/>
    <property type="match status" value="1"/>
</dbReference>
<reference evidence="6" key="1">
    <citation type="journal article" date="2019" name="Int. J. Syst. Evol. Microbiol.">
        <title>The Global Catalogue of Microorganisms (GCM) 10K type strain sequencing project: providing services to taxonomists for standard genome sequencing and annotation.</title>
        <authorList>
            <consortium name="The Broad Institute Genomics Platform"/>
            <consortium name="The Broad Institute Genome Sequencing Center for Infectious Disease"/>
            <person name="Wu L."/>
            <person name="Ma J."/>
        </authorList>
    </citation>
    <scope>NUCLEOTIDE SEQUENCE [LARGE SCALE GENOMIC DNA]</scope>
    <source>
        <strain evidence="6">CCUG 62952</strain>
    </source>
</reference>
<keyword evidence="2" id="KW-0276">Fatty acid metabolism</keyword>
<feature type="domain" description="AMP-dependent synthetase/ligase" evidence="4">
    <location>
        <begin position="19"/>
        <end position="416"/>
    </location>
</feature>
<accession>A0ABW3CXG7</accession>
<evidence type="ECO:0000256" key="1">
    <source>
        <dbReference type="ARBA" id="ARBA00022598"/>
    </source>
</evidence>
<dbReference type="PRINTS" id="PR00154">
    <property type="entry name" value="AMPBINDING"/>
</dbReference>
<dbReference type="CDD" id="cd05907">
    <property type="entry name" value="VL_LC_FACS_like"/>
    <property type="match status" value="1"/>
</dbReference>
<keyword evidence="3" id="KW-0443">Lipid metabolism</keyword>
<evidence type="ECO:0000256" key="2">
    <source>
        <dbReference type="ARBA" id="ARBA00022832"/>
    </source>
</evidence>
<keyword evidence="6" id="KW-1185">Reference proteome</keyword>
<gene>
    <name evidence="5" type="ORF">ACFQ1M_04940</name>
</gene>
<dbReference type="InterPro" id="IPR020459">
    <property type="entry name" value="AMP-binding"/>
</dbReference>
<dbReference type="SUPFAM" id="SSF56801">
    <property type="entry name" value="Acetyl-CoA synthetase-like"/>
    <property type="match status" value="1"/>
</dbReference>
<proteinExistence type="predicted"/>
<dbReference type="PANTHER" id="PTHR43272">
    <property type="entry name" value="LONG-CHAIN-FATTY-ACID--COA LIGASE"/>
    <property type="match status" value="1"/>
</dbReference>
<dbReference type="RefSeq" id="WP_386404753.1">
    <property type="nucleotide sequence ID" value="NZ_JBHTJH010000004.1"/>
</dbReference>
<keyword evidence="1" id="KW-0436">Ligase</keyword>
<dbReference type="InterPro" id="IPR000873">
    <property type="entry name" value="AMP-dep_synth/lig_dom"/>
</dbReference>
<comment type="caution">
    <text evidence="5">The sequence shown here is derived from an EMBL/GenBank/DDBJ whole genome shotgun (WGS) entry which is preliminary data.</text>
</comment>
<dbReference type="PANTHER" id="PTHR43272:SF32">
    <property type="entry name" value="AMP-DEPENDENT SYNTHETASE_LIGASE DOMAIN-CONTAINING PROTEIN"/>
    <property type="match status" value="1"/>
</dbReference>
<evidence type="ECO:0000313" key="5">
    <source>
        <dbReference type="EMBL" id="MFD0861542.1"/>
    </source>
</evidence>
<evidence type="ECO:0000256" key="3">
    <source>
        <dbReference type="ARBA" id="ARBA00023098"/>
    </source>
</evidence>
<dbReference type="InterPro" id="IPR042099">
    <property type="entry name" value="ANL_N_sf"/>
</dbReference>
<evidence type="ECO:0000313" key="6">
    <source>
        <dbReference type="Proteomes" id="UP001596978"/>
    </source>
</evidence>
<dbReference type="PROSITE" id="PS00455">
    <property type="entry name" value="AMP_BINDING"/>
    <property type="match status" value="1"/>
</dbReference>
<organism evidence="5 6">
    <name type="scientific">Sungkyunkwania multivorans</name>
    <dbReference type="NCBI Taxonomy" id="1173618"/>
    <lineage>
        <taxon>Bacteria</taxon>
        <taxon>Pseudomonadati</taxon>
        <taxon>Bacteroidota</taxon>
        <taxon>Flavobacteriia</taxon>
        <taxon>Flavobacteriales</taxon>
        <taxon>Flavobacteriaceae</taxon>
        <taxon>Sungkyunkwania</taxon>
    </lineage>
</organism>
<dbReference type="Proteomes" id="UP001596978">
    <property type="component" value="Unassembled WGS sequence"/>
</dbReference>
<sequence length="590" mass="67123">MNVTRLFDFPYYQLEHHNMPDALVTKYGDKWVKTSTQEYIDKANQMSRGLLRLGVQPNDKIAIISLTNRTEWHVTDIGVLQIGAQDVPIYPTISENDYEYILNHSEAKYCFVSCTEVLDKINAIKANVPSLKEVYSFDEIAGCKNWTEVLALGKDESNQEELIARKDAVKPSDLATIIYTSGTTGRPKGVMLSHNNIVSNVLASHKRVPLQPGSSALSFLPICHIFERMVTYLYQYSGIRISFAESIEKISDNLKEVKPNTMTVVPRLLEKVYDKIYAKGADLSGIKKKLFFWAIELGLKFEPYNANGAWYNFKLGIARKLIFSKWQEGLGGNLELMVSGSAALQPRLSRVFGAAGIPVMEGYGLSETSPVITVNDRNNRGWKIGTVGKVIDGVEVKIAEDGEILCKGPNVMQGYYKDAEKTAEVMTGEYFHTGDIGEFDSEGFLRITDRKKEMFKTSGGKYVAPQLIENEMKQSRFIEQIMVIGEGEKMPAAFVQPNFEFAKEWAKRHHIEYRNDADLVKNEKFIERIQEEIDTYNARFGKWERIKKFELTPDVWTIDGGHLTPTMKLKRKPIKEKYRDLYSKIYGHEL</sequence>
<protein>
    <submittedName>
        <fullName evidence="5">AMP-dependent synthetase/ligase</fullName>
    </submittedName>
</protein>